<dbReference type="EMBL" id="CP100595">
    <property type="protein sequence ID" value="UTJ06647.1"/>
    <property type="molecule type" value="Genomic_DNA"/>
</dbReference>
<dbReference type="RefSeq" id="WP_254576826.1">
    <property type="nucleotide sequence ID" value="NZ_CP100595.1"/>
</dbReference>
<sequence>MNKLSKEQYINKNVNASKFITKEHLDILMNQVFNKFLQGFNNQHKKLWESTLNKLVPKNHLNFNNESDYLEDTKITKLHVINNSILYCLPDLEKNDVEYLINQFNLFTFNNKVKILTKSNTPIYIEIIEVLNYIKSISQIISKYPKYNGNHYGTKHRQSSKKSLLTAQLNTLKSRLDGRFFTLENEEEIKKTKTQIKFIEYSLKKEYENLPEWLNFANTYLGFDHQSFNLTDIEILTFKQLTDFFNGIRTSKEELLKSVMIFLRIKSNIKNEDKKQYKELSESIINIVRFFFKDTILEVEKTKNKKTITYNIKNIEKEYIVKTYLSNTPIYTYYNKNTNDALNELITLGFMSMFGLSTIFDEEDIKNKEDDKEISTYSLIKALVQIKHEFNFTKKETVTLSIFLNYYFQEQIN</sequence>
<name>A0ABY5E3B1_9BACT</name>
<evidence type="ECO:0000313" key="1">
    <source>
        <dbReference type="EMBL" id="UTJ06647.1"/>
    </source>
</evidence>
<proteinExistence type="predicted"/>
<dbReference type="Proteomes" id="UP001060012">
    <property type="component" value="Chromosome"/>
</dbReference>
<reference evidence="1" key="1">
    <citation type="submission" date="2022-07" db="EMBL/GenBank/DDBJ databases">
        <title>Arcobacter roscoffensis sp. nov., a marine bacterium isolated from coastal seawater collected from Roscoff, France.</title>
        <authorList>
            <person name="Pascual J."/>
            <person name="Lepeaux C."/>
            <person name="Methner A."/>
            <person name="Overmann J."/>
        </authorList>
    </citation>
    <scope>NUCLEOTIDE SEQUENCE</scope>
    <source>
        <strain evidence="1">ARW1-2F2</strain>
    </source>
</reference>
<accession>A0ABY5E3B1</accession>
<organism evidence="1 2">
    <name type="scientific">Arcobacter roscoffensis</name>
    <dbReference type="NCBI Taxonomy" id="2961520"/>
    <lineage>
        <taxon>Bacteria</taxon>
        <taxon>Pseudomonadati</taxon>
        <taxon>Campylobacterota</taxon>
        <taxon>Epsilonproteobacteria</taxon>
        <taxon>Campylobacterales</taxon>
        <taxon>Arcobacteraceae</taxon>
        <taxon>Arcobacter</taxon>
    </lineage>
</organism>
<keyword evidence="2" id="KW-1185">Reference proteome</keyword>
<protein>
    <submittedName>
        <fullName evidence="1">Uncharacterized protein</fullName>
    </submittedName>
</protein>
<gene>
    <name evidence="1" type="ORF">NJU99_00730</name>
</gene>
<evidence type="ECO:0000313" key="2">
    <source>
        <dbReference type="Proteomes" id="UP001060012"/>
    </source>
</evidence>